<dbReference type="InterPro" id="IPR030381">
    <property type="entry name" value="G_DYNAMIN_dom"/>
</dbReference>
<keyword evidence="8" id="KW-1185">Reference proteome</keyword>
<evidence type="ECO:0000259" key="6">
    <source>
        <dbReference type="PROSITE" id="PS51718"/>
    </source>
</evidence>
<dbReference type="Gene3D" id="1.20.120.1240">
    <property type="entry name" value="Dynamin, middle domain"/>
    <property type="match status" value="2"/>
</dbReference>
<dbReference type="GO" id="GO:0005525">
    <property type="term" value="F:GTP binding"/>
    <property type="evidence" value="ECO:0007669"/>
    <property type="project" value="InterPro"/>
</dbReference>
<evidence type="ECO:0000256" key="1">
    <source>
        <dbReference type="ARBA" id="ARBA00022741"/>
    </source>
</evidence>
<dbReference type="InterPro" id="IPR020850">
    <property type="entry name" value="GED_dom"/>
</dbReference>
<dbReference type="STRING" id="231916.A0A409Y3Y2"/>
<dbReference type="PANTHER" id="PTHR11566:SF21">
    <property type="entry name" value="DYNAMIN RELATED PROTEIN 1, ISOFORM A"/>
    <property type="match status" value="1"/>
</dbReference>
<dbReference type="SMART" id="SM00053">
    <property type="entry name" value="DYNc"/>
    <property type="match status" value="2"/>
</dbReference>
<feature type="domain" description="Dynamin-type G" evidence="6">
    <location>
        <begin position="47"/>
        <end position="355"/>
    </location>
</feature>
<feature type="domain" description="Dynamin-type G" evidence="6">
    <location>
        <begin position="907"/>
        <end position="1216"/>
    </location>
</feature>
<keyword evidence="3" id="KW-0175">Coiled coil</keyword>
<dbReference type="PROSITE" id="PS51388">
    <property type="entry name" value="GED"/>
    <property type="match status" value="2"/>
</dbReference>
<dbReference type="Gene3D" id="3.40.50.300">
    <property type="entry name" value="P-loop containing nucleotide triphosphate hydrolases"/>
    <property type="match status" value="2"/>
</dbReference>
<dbReference type="InterPro" id="IPR001401">
    <property type="entry name" value="Dynamin_GTPase"/>
</dbReference>
<evidence type="ECO:0008006" key="9">
    <source>
        <dbReference type="Google" id="ProtNLM"/>
    </source>
</evidence>
<dbReference type="InterPro" id="IPR045063">
    <property type="entry name" value="Dynamin_N"/>
</dbReference>
<accession>A0A409Y3Y2</accession>
<dbReference type="GO" id="GO:0048312">
    <property type="term" value="P:intracellular distribution of mitochondria"/>
    <property type="evidence" value="ECO:0007669"/>
    <property type="project" value="TreeGrafter"/>
</dbReference>
<sequence length="1671" mass="186811">MPASTTSSGQGMGNESGVGLANPKLSQARRRMLDLVNRMHCTGVQTDIDLPVIAVIGSQSAGKSSLIESISGITLPRAAGTCTRCPTECRLSQSDGPWRCIVSIRTTTDENGQPLGQVRNEKFGAVIYNKDEVEERIRRAQRAILHPSRRARHYLKGEDEDDTEPELTFSHNCVSLQISGPDVADLSFVDLPGLIASVSSSSKGSANDISLVSSLVTSYIKKPNCIILLTVACETDFENQGAHRLMKEYDPKGRRTIAVTKPDRIPLGEDSNWLPFIRNEREPLENNWFCVKQPSSNDLKGDMTWDLARQKENEFFSSTAPWNELDAVYQKYLRTSNLVERLSQVLSDLISKRLPGIYEELEKSIAMTRRSLSTLPPPPSSNPQSEISSLLHDFVADLTKNIEGVPDEDGLMQAIRPSQDRFRRAIRATAPNFRPFESIYEDQRHIRQATFLVEEEGGTVDEEASEAEEDLKDPGEEGTGDVGSDNDEEDNNRIGTGEYDDEDGEDQEEDQEEEEQEREEDNDDTGSEEDLGKGHAPVKALAQHKVSTAHVYSYAGRKRKQHPTNKIYIDEVLDRARLARTRELPGHFPFIVQESFIKSITGQWRQPALDFSQAVHGSILYHVKKLVKKHFSQFGQGHLEHHVKTIMLQHIEKCKRQAEDKIAWLLKLEDRPFSLNTHYLTSYRDKFLAYYRGERQRYDGSSLASALAKTGQGLLSCGKANPSQAPGVAKALAALAEIGIVNLQSQDLMKLLPPDDMEPALIIMADVRAYFQVAFKRFTDVVPLAIDTELVQGVEKDVLRTLHAQLEINGPQGHEISKELAQESQQVAGKRADLQKKLERLENNEQPNEQVMSSDPASIIHGYSTPVVHDSSHPNSAVGLSNPHLSQGRRRMLDLVNKLHSTGVQVDIDLPQIAVIGSQSAGKSSLIESISGITLPRAAGTCTRCPTECRLSCSDSAWQCTFSLRFITDPKGQPLGQARNERFGPIIYDKSEVEERIRRAQRAILNPTRPVKHFLEGDDEDAQFESELSFSLNSVTLQISGPDVADLSFCDLPGLIASVSGNRSSGNDIALVESLVTTYIKKPSCIILLTVACETDFENQGAHRLAQQYDPEGKRTIGVLTKPDRIPTGEESNWLPFIRNEKEPLENNWFCVKQPSSSDLKANITWSQARQMENDFFSSKVPWCELDGVYQKYLRTSNLVERLSSILSDLIAKRLPQIQDELERSIIATRALLDQLPRPPTSDPRSELSTLLHQFANDLLSHVQGVPAGTDSSFGLVGLIQSIRPAQERFKRTIRDTAPKFKPFKRSHGANRQLSYPDFLRSEENEEEESGISVQEEPESKDKNLFTFDFSSLDQSKKKRKKSRDENIYIDEVLDRAHQARTRELPGHYPFVVQKAFIDHVISQWQAPAILLCKTVHSTVLDHVQALARKHFGEFGQGILEQRVRTILQQHLKQCLERAEERVTWLMKVEDIPFSLNTHYLADYRSKFLAHFRAAREKYERADIINAIEEYNSTAPVIASTSTSHSSSRKGFYNEPTPAPLTGVAKVLAGLAEMGIQGVTAEDLPKLLPPDPMEPALGIMADVRAYFQVAYKRFADNVPLAIDYELVRGAERDALKGLYMSLGINGVDGQKICEELAKESAQVADRRADLKKKLERLEGACGELLSVSFAG</sequence>
<feature type="compositionally biased region" description="Acidic residues" evidence="4">
    <location>
        <begin position="498"/>
        <end position="529"/>
    </location>
</feature>
<dbReference type="FunFam" id="3.40.50.300:FF:001977">
    <property type="entry name" value="Dynamin GTPase, putative"/>
    <property type="match status" value="2"/>
</dbReference>
<evidence type="ECO:0000313" key="8">
    <source>
        <dbReference type="Proteomes" id="UP000284706"/>
    </source>
</evidence>
<dbReference type="GO" id="GO:0003924">
    <property type="term" value="F:GTPase activity"/>
    <property type="evidence" value="ECO:0007669"/>
    <property type="project" value="InterPro"/>
</dbReference>
<dbReference type="InterPro" id="IPR003130">
    <property type="entry name" value="GED"/>
</dbReference>
<dbReference type="GO" id="GO:0016020">
    <property type="term" value="C:membrane"/>
    <property type="evidence" value="ECO:0007669"/>
    <property type="project" value="TreeGrafter"/>
</dbReference>
<feature type="domain" description="GED" evidence="5">
    <location>
        <begin position="1576"/>
        <end position="1671"/>
    </location>
</feature>
<feature type="region of interest" description="Disordered" evidence="4">
    <location>
        <begin position="1"/>
        <end position="22"/>
    </location>
</feature>
<dbReference type="Pfam" id="PF02212">
    <property type="entry name" value="GED"/>
    <property type="match status" value="2"/>
</dbReference>
<keyword evidence="1" id="KW-0547">Nucleotide-binding</keyword>
<comment type="caution">
    <text evidence="7">The sequence shown here is derived from an EMBL/GenBank/DDBJ whole genome shotgun (WGS) entry which is preliminary data.</text>
</comment>
<feature type="domain" description="GED" evidence="5">
    <location>
        <begin position="760"/>
        <end position="856"/>
    </location>
</feature>
<evidence type="ECO:0000313" key="7">
    <source>
        <dbReference type="EMBL" id="PPQ97727.1"/>
    </source>
</evidence>
<dbReference type="GO" id="GO:0000266">
    <property type="term" value="P:mitochondrial fission"/>
    <property type="evidence" value="ECO:0007669"/>
    <property type="project" value="TreeGrafter"/>
</dbReference>
<dbReference type="EMBL" id="NHYE01001207">
    <property type="protein sequence ID" value="PPQ97727.1"/>
    <property type="molecule type" value="Genomic_DNA"/>
</dbReference>
<dbReference type="Proteomes" id="UP000284706">
    <property type="component" value="Unassembled WGS sequence"/>
</dbReference>
<dbReference type="OrthoDB" id="5061070at2759"/>
<evidence type="ECO:0000259" key="5">
    <source>
        <dbReference type="PROSITE" id="PS51388"/>
    </source>
</evidence>
<proteinExistence type="predicted"/>
<dbReference type="SUPFAM" id="SSF52540">
    <property type="entry name" value="P-loop containing nucleoside triphosphate hydrolases"/>
    <property type="match status" value="2"/>
</dbReference>
<dbReference type="GO" id="GO:0006897">
    <property type="term" value="P:endocytosis"/>
    <property type="evidence" value="ECO:0007669"/>
    <property type="project" value="TreeGrafter"/>
</dbReference>
<dbReference type="PANTHER" id="PTHR11566">
    <property type="entry name" value="DYNAMIN"/>
    <property type="match status" value="1"/>
</dbReference>
<dbReference type="InterPro" id="IPR000375">
    <property type="entry name" value="Dynamin_stalk"/>
</dbReference>
<dbReference type="InterPro" id="IPR022812">
    <property type="entry name" value="Dynamin"/>
</dbReference>
<dbReference type="GO" id="GO:0005739">
    <property type="term" value="C:mitochondrion"/>
    <property type="evidence" value="ECO:0007669"/>
    <property type="project" value="TreeGrafter"/>
</dbReference>
<feature type="region of interest" description="Disordered" evidence="4">
    <location>
        <begin position="453"/>
        <end position="538"/>
    </location>
</feature>
<dbReference type="InterPro" id="IPR027417">
    <property type="entry name" value="P-loop_NTPase"/>
</dbReference>
<dbReference type="InParanoid" id="A0A409Y3Y2"/>
<evidence type="ECO:0000256" key="3">
    <source>
        <dbReference type="SAM" id="Coils"/>
    </source>
</evidence>
<gene>
    <name evidence="7" type="ORF">CVT26_001917</name>
</gene>
<dbReference type="GO" id="GO:0005874">
    <property type="term" value="C:microtubule"/>
    <property type="evidence" value="ECO:0007669"/>
    <property type="project" value="TreeGrafter"/>
</dbReference>
<name>A0A409Y3Y2_9AGAR</name>
<evidence type="ECO:0000256" key="4">
    <source>
        <dbReference type="SAM" id="MobiDB-lite"/>
    </source>
</evidence>
<evidence type="ECO:0000256" key="2">
    <source>
        <dbReference type="ARBA" id="ARBA00023134"/>
    </source>
</evidence>
<feature type="compositionally biased region" description="Acidic residues" evidence="4">
    <location>
        <begin position="453"/>
        <end position="490"/>
    </location>
</feature>
<dbReference type="PRINTS" id="PR00195">
    <property type="entry name" value="DYNAMIN"/>
</dbReference>
<feature type="coiled-coil region" evidence="3">
    <location>
        <begin position="1633"/>
        <end position="1660"/>
    </location>
</feature>
<dbReference type="GO" id="GO:0008017">
    <property type="term" value="F:microtubule binding"/>
    <property type="evidence" value="ECO:0007669"/>
    <property type="project" value="TreeGrafter"/>
</dbReference>
<dbReference type="PROSITE" id="PS51718">
    <property type="entry name" value="G_DYNAMIN_2"/>
    <property type="match status" value="2"/>
</dbReference>
<reference evidence="7 8" key="1">
    <citation type="journal article" date="2018" name="Evol. Lett.">
        <title>Horizontal gene cluster transfer increased hallucinogenic mushroom diversity.</title>
        <authorList>
            <person name="Reynolds H.T."/>
            <person name="Vijayakumar V."/>
            <person name="Gluck-Thaler E."/>
            <person name="Korotkin H.B."/>
            <person name="Matheny P.B."/>
            <person name="Slot J.C."/>
        </authorList>
    </citation>
    <scope>NUCLEOTIDE SEQUENCE [LARGE SCALE GENOMIC DNA]</scope>
    <source>
        <strain evidence="7 8">SRW20</strain>
    </source>
</reference>
<dbReference type="GO" id="GO:0016559">
    <property type="term" value="P:peroxisome fission"/>
    <property type="evidence" value="ECO:0007669"/>
    <property type="project" value="TreeGrafter"/>
</dbReference>
<dbReference type="Pfam" id="PF00350">
    <property type="entry name" value="Dynamin_N"/>
    <property type="match status" value="2"/>
</dbReference>
<dbReference type="CDD" id="cd08771">
    <property type="entry name" value="DLP_1"/>
    <property type="match status" value="2"/>
</dbReference>
<protein>
    <recommendedName>
        <fullName evidence="9">GED domain-containing protein</fullName>
    </recommendedName>
</protein>
<organism evidence="7 8">
    <name type="scientific">Gymnopilus dilepis</name>
    <dbReference type="NCBI Taxonomy" id="231916"/>
    <lineage>
        <taxon>Eukaryota</taxon>
        <taxon>Fungi</taxon>
        <taxon>Dikarya</taxon>
        <taxon>Basidiomycota</taxon>
        <taxon>Agaricomycotina</taxon>
        <taxon>Agaricomycetes</taxon>
        <taxon>Agaricomycetidae</taxon>
        <taxon>Agaricales</taxon>
        <taxon>Agaricineae</taxon>
        <taxon>Hymenogastraceae</taxon>
        <taxon>Gymnopilus</taxon>
    </lineage>
</organism>
<dbReference type="Pfam" id="PF01031">
    <property type="entry name" value="Dynamin_M"/>
    <property type="match status" value="3"/>
</dbReference>
<keyword evidence="2" id="KW-0342">GTP-binding</keyword>